<dbReference type="PANTHER" id="PTHR21579:SF20">
    <property type="entry name" value="PROTEIN TINCAR"/>
    <property type="match status" value="1"/>
</dbReference>
<proteinExistence type="predicted"/>
<feature type="compositionally biased region" description="Low complexity" evidence="1">
    <location>
        <begin position="739"/>
        <end position="756"/>
    </location>
</feature>
<name>A0A336LQH5_CULSO</name>
<sequence length="981" mass="109915">MVTHRDRLVVLSFMTQPYQNTTTEHPNQLISDLVDTTFLGGQDFDENRLIEKYRDEYDEDLDDDLYDIPNNGLDNESAITFTTGNSNNFTDIWSTDATRGFGSSVMIESTLETTVDTTTTFNPPTTSTTKRGRHGKKNSKYKNRNKNNNNKSSEEDRRYEIKSDEIDFDKIIDHDLPPIFEGMKPPPEQMKPKKQNQRRTTTTTEIPFEVMSSRAPKKVKDSNIHILKPERVPENALPSTPVSTNSKIYEIKPSPAAGSKNLSRKSRQHTDADLEFEIQSVDEDDFIIRDETGEIISPSFLQAVPENISLEYKELQGIAGFVQRLLGNQEVFDQTKWHHVPSLEFLNLALALMVWSVRYPSVFWNTSKTFSIIFSIQMIANALDILLCYAGVSVLYKHDVVEDRLPMNAPPLLLNGCVTLALFLLAIMLIISSSMILYLYGHGRLTVVMRDRRMITLKGDVWSYFAHCASFCFVLALAVVKAPIMHDLSAAYKGSLDGAVLAAALGSVIHLFIWIVIWLALTAKRRWVFKLPPLEPMCVTQPLLTSPRDGGVTSDGSGEETIYWPKIGPSSPKLKVTFNEVPSTSDDVNEHGGKRCPPNGRALRVSTTAGEPDDGDYATLRGPNGDLLHLSSHLTEEYHNDHADDTSEEGKLLECVRDDSVTYASTRDLEPPMSSTTMSPVNSYITSPDHMMMSPLAPVSVTVHSTEIHMSSVTPRLIRRADSGMPAEALTPRSDTETESSTSPPERASSESSGVHSSEENKDEVVIRPRSTPYKSIIKPAQPAIQEEPFGRPTTMRMSSFIADQGGSSATLPIVRNNNNEQIKQELPYCATMPLPVNAHQQHYKPQMYTPQSGSKVQIPQHTTLPNGIQQNVSHYHSNQFIRRMPYVKQQQESPYGHVGIGSGHRTFSKLINDPLNNLPPPPPQLSSFTGNATSNTMMEDRDSANYSMISDQDREMYMNATQLQQIQNQQQVHQHIQMQH</sequence>
<dbReference type="AlphaFoldDB" id="A0A336LQH5"/>
<feature type="compositionally biased region" description="Basic and acidic residues" evidence="1">
    <location>
        <begin position="152"/>
        <end position="161"/>
    </location>
</feature>
<feature type="compositionally biased region" description="Polar residues" evidence="1">
    <location>
        <begin position="237"/>
        <end position="247"/>
    </location>
</feature>
<dbReference type="PANTHER" id="PTHR21579">
    <property type="entry name" value="PROTEIN TINCAR"/>
    <property type="match status" value="1"/>
</dbReference>
<evidence type="ECO:0000256" key="2">
    <source>
        <dbReference type="SAM" id="Phobius"/>
    </source>
</evidence>
<feature type="region of interest" description="Disordered" evidence="1">
    <location>
        <begin position="582"/>
        <end position="624"/>
    </location>
</feature>
<feature type="transmembrane region" description="Helical" evidence="2">
    <location>
        <begin position="412"/>
        <end position="440"/>
    </location>
</feature>
<dbReference type="InterPro" id="IPR053291">
    <property type="entry name" value="Ommatidial_diff-associated"/>
</dbReference>
<evidence type="ECO:0000313" key="3">
    <source>
        <dbReference type="EMBL" id="SSX18799.1"/>
    </source>
</evidence>
<feature type="transmembrane region" description="Helical" evidence="2">
    <location>
        <begin position="461"/>
        <end position="480"/>
    </location>
</feature>
<evidence type="ECO:0000256" key="1">
    <source>
        <dbReference type="SAM" id="MobiDB-lite"/>
    </source>
</evidence>
<gene>
    <name evidence="3" type="primary">CSON010846</name>
</gene>
<accession>A0A336LQH5</accession>
<reference evidence="3" key="1">
    <citation type="submission" date="2018-07" db="EMBL/GenBank/DDBJ databases">
        <authorList>
            <person name="Quirk P.G."/>
            <person name="Krulwich T.A."/>
        </authorList>
    </citation>
    <scope>NUCLEOTIDE SEQUENCE</scope>
</reference>
<feature type="compositionally biased region" description="Low complexity" evidence="1">
    <location>
        <begin position="115"/>
        <end position="129"/>
    </location>
</feature>
<feature type="transmembrane region" description="Helical" evidence="2">
    <location>
        <begin position="500"/>
        <end position="521"/>
    </location>
</feature>
<dbReference type="VEuPathDB" id="VectorBase:CSON010846"/>
<feature type="compositionally biased region" description="Basic residues" evidence="1">
    <location>
        <begin position="130"/>
        <end position="145"/>
    </location>
</feature>
<keyword evidence="2" id="KW-0812">Transmembrane</keyword>
<keyword evidence="2" id="KW-0472">Membrane</keyword>
<feature type="compositionally biased region" description="Basic and acidic residues" evidence="1">
    <location>
        <begin position="757"/>
        <end position="767"/>
    </location>
</feature>
<feature type="region of interest" description="Disordered" evidence="1">
    <location>
        <begin position="182"/>
        <end position="201"/>
    </location>
</feature>
<feature type="region of interest" description="Disordered" evidence="1">
    <location>
        <begin position="235"/>
        <end position="268"/>
    </location>
</feature>
<dbReference type="OMA" id="KSHHANH"/>
<feature type="region of interest" description="Disordered" evidence="1">
    <location>
        <begin position="115"/>
        <end position="161"/>
    </location>
</feature>
<protein>
    <submittedName>
        <fullName evidence="3">CSON010846 protein</fullName>
    </submittedName>
</protein>
<keyword evidence="2" id="KW-1133">Transmembrane helix</keyword>
<organism evidence="3">
    <name type="scientific">Culicoides sonorensis</name>
    <name type="common">Biting midge</name>
    <dbReference type="NCBI Taxonomy" id="179676"/>
    <lineage>
        <taxon>Eukaryota</taxon>
        <taxon>Metazoa</taxon>
        <taxon>Ecdysozoa</taxon>
        <taxon>Arthropoda</taxon>
        <taxon>Hexapoda</taxon>
        <taxon>Insecta</taxon>
        <taxon>Pterygota</taxon>
        <taxon>Neoptera</taxon>
        <taxon>Endopterygota</taxon>
        <taxon>Diptera</taxon>
        <taxon>Nematocera</taxon>
        <taxon>Chironomoidea</taxon>
        <taxon>Ceratopogonidae</taxon>
        <taxon>Ceratopogoninae</taxon>
        <taxon>Culicoides</taxon>
        <taxon>Monoculicoides</taxon>
    </lineage>
</organism>
<dbReference type="EMBL" id="UFQT01000044">
    <property type="protein sequence ID" value="SSX18799.1"/>
    <property type="molecule type" value="Genomic_DNA"/>
</dbReference>
<feature type="region of interest" description="Disordered" evidence="1">
    <location>
        <begin position="713"/>
        <end position="774"/>
    </location>
</feature>